<evidence type="ECO:0000313" key="2">
    <source>
        <dbReference type="EMBL" id="WAQ82305.1"/>
    </source>
</evidence>
<feature type="region of interest" description="Disordered" evidence="1">
    <location>
        <begin position="110"/>
        <end position="164"/>
    </location>
</feature>
<protein>
    <recommendedName>
        <fullName evidence="4">Velvet domain-containing protein</fullName>
    </recommendedName>
</protein>
<gene>
    <name evidence="2" type="ORF">PtA15_2A622</name>
</gene>
<name>A0ABY7CC20_9BASI</name>
<feature type="compositionally biased region" description="Polar residues" evidence="1">
    <location>
        <begin position="1"/>
        <end position="10"/>
    </location>
</feature>
<keyword evidence="3" id="KW-1185">Reference proteome</keyword>
<feature type="compositionally biased region" description="Polar residues" evidence="1">
    <location>
        <begin position="138"/>
        <end position="164"/>
    </location>
</feature>
<reference evidence="2" key="1">
    <citation type="submission" date="2022-10" db="EMBL/GenBank/DDBJ databases">
        <title>Puccinia triticina Genome sequencing and assembly.</title>
        <authorList>
            <person name="Li C."/>
        </authorList>
    </citation>
    <scope>NUCLEOTIDE SEQUENCE</scope>
    <source>
        <strain evidence="2">Pt15</strain>
    </source>
</reference>
<dbReference type="RefSeq" id="XP_053017860.1">
    <property type="nucleotide sequence ID" value="XM_053166661.1"/>
</dbReference>
<accession>A0ABY7CC20</accession>
<evidence type="ECO:0000256" key="1">
    <source>
        <dbReference type="SAM" id="MobiDB-lite"/>
    </source>
</evidence>
<dbReference type="EMBL" id="CP110422">
    <property type="protein sequence ID" value="WAQ82305.1"/>
    <property type="molecule type" value="Genomic_DNA"/>
</dbReference>
<feature type="region of interest" description="Disordered" evidence="1">
    <location>
        <begin position="1"/>
        <end position="25"/>
    </location>
</feature>
<organism evidence="2 3">
    <name type="scientific">Puccinia triticina</name>
    <dbReference type="NCBI Taxonomy" id="208348"/>
    <lineage>
        <taxon>Eukaryota</taxon>
        <taxon>Fungi</taxon>
        <taxon>Dikarya</taxon>
        <taxon>Basidiomycota</taxon>
        <taxon>Pucciniomycotina</taxon>
        <taxon>Pucciniomycetes</taxon>
        <taxon>Pucciniales</taxon>
        <taxon>Pucciniaceae</taxon>
        <taxon>Puccinia</taxon>
    </lineage>
</organism>
<dbReference type="GeneID" id="77807556"/>
<dbReference type="Proteomes" id="UP001164743">
    <property type="component" value="Chromosome 2A"/>
</dbReference>
<evidence type="ECO:0008006" key="4">
    <source>
        <dbReference type="Google" id="ProtNLM"/>
    </source>
</evidence>
<proteinExistence type="predicted"/>
<evidence type="ECO:0000313" key="3">
    <source>
        <dbReference type="Proteomes" id="UP001164743"/>
    </source>
</evidence>
<sequence length="164" mass="18283">MPLAPQTKTTVGPLRPKQPTQPSQRPLVGFLIHLNDETIMPDPSEEPSQPTRQTTIDSILTLDTTHPARTLQFPKPSLYYLRPAPNHDSVFTFNVNGLHVTRRQTLSLPRPAAGETQPPVQSRGVRPWACPRPFLDKPNQSSHELQPIENASTLSKPYTQPVST</sequence>